<evidence type="ECO:0000313" key="3">
    <source>
        <dbReference type="Proteomes" id="UP000053411"/>
    </source>
</evidence>
<feature type="region of interest" description="Disordered" evidence="1">
    <location>
        <begin position="502"/>
        <end position="551"/>
    </location>
</feature>
<dbReference type="AlphaFoldDB" id="A0A0D2KBK8"/>
<feature type="region of interest" description="Disordered" evidence="1">
    <location>
        <begin position="406"/>
        <end position="436"/>
    </location>
</feature>
<reference evidence="2 3" key="1">
    <citation type="submission" date="2015-01" db="EMBL/GenBank/DDBJ databases">
        <title>The Genome Sequence of Fonsecaea multimorphosa CBS 102226.</title>
        <authorList>
            <consortium name="The Broad Institute Genomics Platform"/>
            <person name="Cuomo C."/>
            <person name="de Hoog S."/>
            <person name="Gorbushina A."/>
            <person name="Stielow B."/>
            <person name="Teixiera M."/>
            <person name="Abouelleil A."/>
            <person name="Chapman S.B."/>
            <person name="Priest M."/>
            <person name="Young S.K."/>
            <person name="Wortman J."/>
            <person name="Nusbaum C."/>
            <person name="Birren B."/>
        </authorList>
    </citation>
    <scope>NUCLEOTIDE SEQUENCE [LARGE SCALE GENOMIC DNA]</scope>
    <source>
        <strain evidence="2 3">CBS 102226</strain>
    </source>
</reference>
<feature type="compositionally biased region" description="Polar residues" evidence="1">
    <location>
        <begin position="683"/>
        <end position="701"/>
    </location>
</feature>
<protein>
    <submittedName>
        <fullName evidence="2">Uncharacterized protein</fullName>
    </submittedName>
</protein>
<feature type="compositionally biased region" description="Polar residues" evidence="1">
    <location>
        <begin position="293"/>
        <end position="318"/>
    </location>
</feature>
<dbReference type="EMBL" id="KN848067">
    <property type="protein sequence ID" value="KIY00500.1"/>
    <property type="molecule type" value="Genomic_DNA"/>
</dbReference>
<gene>
    <name evidence="2" type="ORF">Z520_04185</name>
</gene>
<evidence type="ECO:0000313" key="2">
    <source>
        <dbReference type="EMBL" id="KIY00500.1"/>
    </source>
</evidence>
<feature type="region of interest" description="Disordered" evidence="1">
    <location>
        <begin position="670"/>
        <end position="748"/>
    </location>
</feature>
<keyword evidence="3" id="KW-1185">Reference proteome</keyword>
<dbReference type="GeneID" id="27709931"/>
<feature type="region of interest" description="Disordered" evidence="1">
    <location>
        <begin position="293"/>
        <end position="349"/>
    </location>
</feature>
<feature type="compositionally biased region" description="Basic and acidic residues" evidence="1">
    <location>
        <begin position="319"/>
        <end position="342"/>
    </location>
</feature>
<feature type="region of interest" description="Disordered" evidence="1">
    <location>
        <begin position="454"/>
        <end position="490"/>
    </location>
</feature>
<organism evidence="2 3">
    <name type="scientific">Fonsecaea multimorphosa CBS 102226</name>
    <dbReference type="NCBI Taxonomy" id="1442371"/>
    <lineage>
        <taxon>Eukaryota</taxon>
        <taxon>Fungi</taxon>
        <taxon>Dikarya</taxon>
        <taxon>Ascomycota</taxon>
        <taxon>Pezizomycotina</taxon>
        <taxon>Eurotiomycetes</taxon>
        <taxon>Chaetothyriomycetidae</taxon>
        <taxon>Chaetothyriales</taxon>
        <taxon>Herpotrichiellaceae</taxon>
        <taxon>Fonsecaea</taxon>
    </lineage>
</organism>
<dbReference type="Proteomes" id="UP000053411">
    <property type="component" value="Unassembled WGS sequence"/>
</dbReference>
<feature type="compositionally biased region" description="Basic and acidic residues" evidence="1">
    <location>
        <begin position="730"/>
        <end position="741"/>
    </location>
</feature>
<dbReference type="RefSeq" id="XP_016634622.1">
    <property type="nucleotide sequence ID" value="XM_016774695.1"/>
</dbReference>
<name>A0A0D2KBK8_9EURO</name>
<accession>A0A0D2KBK8</accession>
<evidence type="ECO:0000256" key="1">
    <source>
        <dbReference type="SAM" id="MobiDB-lite"/>
    </source>
</evidence>
<feature type="region of interest" description="Disordered" evidence="1">
    <location>
        <begin position="606"/>
        <end position="629"/>
    </location>
</feature>
<proteinExistence type="predicted"/>
<feature type="compositionally biased region" description="Polar residues" evidence="1">
    <location>
        <begin position="414"/>
        <end position="423"/>
    </location>
</feature>
<dbReference type="OrthoDB" id="4151988at2759"/>
<sequence length="748" mass="81102">MQLRKCVTIPTRFEDEVHIAPQNGNGTKPAYPKLLQAQIVPFNPNNPPAAFPSLPLTSVDAPVARNPSGFEELVNVPHTVDSLSNGGLRISLDGSSAVQEDLPQTERRTVSPIAMQRNARMPVGLIINGPRAAEVASTSSENDCNVTWDLLPLSLQFHIYRVLLANYSPKLVPKLLGLTEHEASQIQKAVGMRVLHPASVEEIWDYCSKAGVEGPATLESPSSIDADVFNEYVGYMIFASNYELAFEAEVRLAKDFLSSRGIATDLLGTWLPDPSDAQFGGLYRHVPGTTDMSLPSNNQLHADSGYSSFSEADQTRAAQRSERRLRPRQDLIKKKAMEKRSTGDMNPNSLVYSIKHRPTSQRPLIDLDPNLMVKIKPHPLATVTKVGEFFDPSGVPLSKRLLKAEECSRDSAGGDTSQEITTKSSEKPSPIGIAPNPQRLILKIHNKDGLARILRKNPSPLTPPNSGNTTAVSLDGLANPSQPSSLIPPAFAVSSSGLSTGPLVKDVERPPNDGTLSITSARPATRPLVESQPVAPEKTKRKPSQSDIGPDISKVQRMLIDAAPVNPSQSISHESNSDIGQLHTEAKRSHKLSTAQLIAAIESTLPLESMRSRSPPSPSYSPISENEDLEELQARLRGPMMDRMRSKMPDQGKSLALQSELALDLSSLSNPTFRANGEESLQAAGNSGNITSEHESLTTAGEETMEKKSAKRKKGGAPRGPRGPYRKTRERLAKQAEKEGKAGNGKRT</sequence>
<dbReference type="VEuPathDB" id="FungiDB:Z520_04185"/>